<dbReference type="RefSeq" id="WP_122935176.1">
    <property type="nucleotide sequence ID" value="NZ_JBHSNT010000007.1"/>
</dbReference>
<feature type="transmembrane region" description="Helical" evidence="2">
    <location>
        <begin position="582"/>
        <end position="600"/>
    </location>
</feature>
<accession>A0A3M8ANV9</accession>
<feature type="compositionally biased region" description="Low complexity" evidence="1">
    <location>
        <begin position="209"/>
        <end position="225"/>
    </location>
</feature>
<evidence type="ECO:0000256" key="2">
    <source>
        <dbReference type="SAM" id="Phobius"/>
    </source>
</evidence>
<evidence type="ECO:0008006" key="5">
    <source>
        <dbReference type="Google" id="ProtNLM"/>
    </source>
</evidence>
<comment type="caution">
    <text evidence="3">The sequence shown here is derived from an EMBL/GenBank/DDBJ whole genome shotgun (WGS) entry which is preliminary data.</text>
</comment>
<keyword evidence="4" id="KW-1185">Reference proteome</keyword>
<keyword evidence="2" id="KW-0812">Transmembrane</keyword>
<reference evidence="3 4" key="1">
    <citation type="submission" date="2018-10" db="EMBL/GenBank/DDBJ databases">
        <title>Isolation, diversity and antibacterial activity of antinobacteria from the wheat rhizosphere soil.</title>
        <authorList>
            <person name="Sun T."/>
        </authorList>
    </citation>
    <scope>NUCLEOTIDE SEQUENCE [LARGE SCALE GENOMIC DNA]</scope>
    <source>
        <strain evidence="3 4">SJ-23</strain>
    </source>
</reference>
<dbReference type="Gene3D" id="3.40.50.1820">
    <property type="entry name" value="alpha/beta hydrolase"/>
    <property type="match status" value="2"/>
</dbReference>
<keyword evidence="2" id="KW-0472">Membrane</keyword>
<protein>
    <recommendedName>
        <fullName evidence="5">Alpha/beta hydrolase</fullName>
    </recommendedName>
</protein>
<evidence type="ECO:0000313" key="4">
    <source>
        <dbReference type="Proteomes" id="UP000275048"/>
    </source>
</evidence>
<gene>
    <name evidence="3" type="ORF">EDM22_01130</name>
</gene>
<dbReference type="SUPFAM" id="SSF53474">
    <property type="entry name" value="alpha/beta-Hydrolases"/>
    <property type="match status" value="2"/>
</dbReference>
<dbReference type="EMBL" id="RHHB01000001">
    <property type="protein sequence ID" value="RNB52337.1"/>
    <property type="molecule type" value="Genomic_DNA"/>
</dbReference>
<dbReference type="AlphaFoldDB" id="A0A3M8ANV9"/>
<feature type="transmembrane region" description="Helical" evidence="2">
    <location>
        <begin position="557"/>
        <end position="576"/>
    </location>
</feature>
<keyword evidence="2" id="KW-1133">Transmembrane helix</keyword>
<dbReference type="OrthoDB" id="582315at2"/>
<name>A0A3M8ANV9_9MICO</name>
<feature type="region of interest" description="Disordered" evidence="1">
    <location>
        <begin position="191"/>
        <end position="228"/>
    </location>
</feature>
<sequence length="603" mass="66654">MPGGTLYVYVPGIGTDDSEAMRRRILDRAEQEAEATGSPAPVLKVFTHRIKAWSTRESYHLGTMARNLEESIKLWHLQTGATDVVLIGHSMGGLLVRSAWLLNRGYDIPWGGERGGIRRDDTGWAANTSRIILLGVPNGGFVLKKRSWRLLYAVATPWRDYTVEQAKEGGYWVTNLRLRWLHAFRELSKNAPDGAGDPRRVSDTKAPDAADSPDSADSPVFPASPYGAPVSVDQTAPAPARLPYVVEILGQQDTLVGDADVGDSDFLPSYREPMIPDTDHAQLVDLRDPKTAADRWWVLEHALFAPPEPVAVAPTVDCDVCFILHGIRAGNKDPWISDTAAALEAKGWEVLRPNTGWFSAWEFALPWVRNRKTHEFLTIYGDIARNHDMNRFAFFGHSNGTYMVARALDQVPAIRFRRMLLAGTVLTPEYNWRRVFARQQVGAWNSTSGRWVDGVVHNDRASRDVPVGMLCSFLSGLRFKSRSIGPGGVVGFVNSVEGLQEDDLLYKGGHAAALKTGAAGRLDQIVGFLADGRATDAPDQRLGGGFRVLINLLGSRWAILVLLVFLALFVLLFWWLTTFLPLWVPLAVFIAFAVVVLIGLRVV</sequence>
<evidence type="ECO:0000313" key="3">
    <source>
        <dbReference type="EMBL" id="RNB52337.1"/>
    </source>
</evidence>
<dbReference type="Proteomes" id="UP000275048">
    <property type="component" value="Unassembled WGS sequence"/>
</dbReference>
<dbReference type="InterPro" id="IPR029058">
    <property type="entry name" value="AB_hydrolase_fold"/>
</dbReference>
<organism evidence="3 4">
    <name type="scientific">Agromyces tardus</name>
    <dbReference type="NCBI Taxonomy" id="2583849"/>
    <lineage>
        <taxon>Bacteria</taxon>
        <taxon>Bacillati</taxon>
        <taxon>Actinomycetota</taxon>
        <taxon>Actinomycetes</taxon>
        <taxon>Micrococcales</taxon>
        <taxon>Microbacteriaceae</taxon>
        <taxon>Agromyces</taxon>
    </lineage>
</organism>
<feature type="compositionally biased region" description="Basic and acidic residues" evidence="1">
    <location>
        <begin position="196"/>
        <end position="208"/>
    </location>
</feature>
<evidence type="ECO:0000256" key="1">
    <source>
        <dbReference type="SAM" id="MobiDB-lite"/>
    </source>
</evidence>
<proteinExistence type="predicted"/>